<dbReference type="EMBL" id="QKYT01000615">
    <property type="protein sequence ID" value="RIA82940.1"/>
    <property type="molecule type" value="Genomic_DNA"/>
</dbReference>
<keyword evidence="3" id="KW-1185">Reference proteome</keyword>
<evidence type="ECO:0000313" key="3">
    <source>
        <dbReference type="Proteomes" id="UP000265703"/>
    </source>
</evidence>
<comment type="caution">
    <text evidence="2">The sequence shown here is derived from an EMBL/GenBank/DDBJ whole genome shotgun (WGS) entry which is preliminary data.</text>
</comment>
<dbReference type="Proteomes" id="UP000265703">
    <property type="component" value="Unassembled WGS sequence"/>
</dbReference>
<protein>
    <submittedName>
        <fullName evidence="2">Uncharacterized protein</fullName>
    </submittedName>
</protein>
<dbReference type="AlphaFoldDB" id="A0A397S9F7"/>
<evidence type="ECO:0000256" key="1">
    <source>
        <dbReference type="SAM" id="MobiDB-lite"/>
    </source>
</evidence>
<organism evidence="2 3">
    <name type="scientific">Glomus cerebriforme</name>
    <dbReference type="NCBI Taxonomy" id="658196"/>
    <lineage>
        <taxon>Eukaryota</taxon>
        <taxon>Fungi</taxon>
        <taxon>Fungi incertae sedis</taxon>
        <taxon>Mucoromycota</taxon>
        <taxon>Glomeromycotina</taxon>
        <taxon>Glomeromycetes</taxon>
        <taxon>Glomerales</taxon>
        <taxon>Glomeraceae</taxon>
        <taxon>Glomus</taxon>
    </lineage>
</organism>
<feature type="compositionally biased region" description="Basic and acidic residues" evidence="1">
    <location>
        <begin position="70"/>
        <end position="84"/>
    </location>
</feature>
<sequence>MKETPRRKEHKTVINSPSQQLILYLNGMLLKEEGNQGVWIWCLDSGGVWSQTTIQLSNILHLSNTSLNSKNEDNPSKSSKDDSKILSKVFENMQINSNNKTIQQIKKNNIDDVNEEQDELEIPDVEF</sequence>
<evidence type="ECO:0000313" key="2">
    <source>
        <dbReference type="EMBL" id="RIA82940.1"/>
    </source>
</evidence>
<name>A0A397S9F7_9GLOM</name>
<proteinExistence type="predicted"/>
<gene>
    <name evidence="2" type="ORF">C1645_834577</name>
</gene>
<feature type="region of interest" description="Disordered" evidence="1">
    <location>
        <begin position="65"/>
        <end position="84"/>
    </location>
</feature>
<accession>A0A397S9F7</accession>
<reference evidence="2 3" key="1">
    <citation type="submission" date="2018-06" db="EMBL/GenBank/DDBJ databases">
        <title>Comparative genomics reveals the genomic features of Rhizophagus irregularis, R. cerebriforme, R. diaphanum and Gigaspora rosea, and their symbiotic lifestyle signature.</title>
        <authorList>
            <person name="Morin E."/>
            <person name="San Clemente H."/>
            <person name="Chen E.C.H."/>
            <person name="De La Providencia I."/>
            <person name="Hainaut M."/>
            <person name="Kuo A."/>
            <person name="Kohler A."/>
            <person name="Murat C."/>
            <person name="Tang N."/>
            <person name="Roy S."/>
            <person name="Loubradou J."/>
            <person name="Henrissat B."/>
            <person name="Grigoriev I.V."/>
            <person name="Corradi N."/>
            <person name="Roux C."/>
            <person name="Martin F.M."/>
        </authorList>
    </citation>
    <scope>NUCLEOTIDE SEQUENCE [LARGE SCALE GENOMIC DNA]</scope>
    <source>
        <strain evidence="2 3">DAOM 227022</strain>
    </source>
</reference>